<dbReference type="PANTHER" id="PTHR24421:SF59">
    <property type="entry name" value="OXYGEN SENSOR HISTIDINE KINASE NREB"/>
    <property type="match status" value="1"/>
</dbReference>
<comment type="caution">
    <text evidence="6">The sequence shown here is derived from an EMBL/GenBank/DDBJ whole genome shotgun (WGS) entry which is preliminary data.</text>
</comment>
<evidence type="ECO:0000313" key="7">
    <source>
        <dbReference type="Proteomes" id="UP000460157"/>
    </source>
</evidence>
<dbReference type="CDD" id="cd16917">
    <property type="entry name" value="HATPase_UhpB-NarQ-NarX-like"/>
    <property type="match status" value="1"/>
</dbReference>
<evidence type="ECO:0000256" key="4">
    <source>
        <dbReference type="SAM" id="Phobius"/>
    </source>
</evidence>
<dbReference type="AlphaFoldDB" id="A0A7K1UEJ1"/>
<dbReference type="InterPro" id="IPR036890">
    <property type="entry name" value="HATPase_C_sf"/>
</dbReference>
<proteinExistence type="predicted"/>
<feature type="transmembrane region" description="Helical" evidence="4">
    <location>
        <begin position="182"/>
        <end position="204"/>
    </location>
</feature>
<feature type="transmembrane region" description="Helical" evidence="4">
    <location>
        <begin position="108"/>
        <end position="127"/>
    </location>
</feature>
<dbReference type="Proteomes" id="UP000460157">
    <property type="component" value="Unassembled WGS sequence"/>
</dbReference>
<evidence type="ECO:0000256" key="3">
    <source>
        <dbReference type="ARBA" id="ARBA00023012"/>
    </source>
</evidence>
<keyword evidence="2 6" id="KW-0418">Kinase</keyword>
<keyword evidence="4" id="KW-0812">Transmembrane</keyword>
<sequence length="439" mass="47403">MSWNPAFRTPRGRTCAAGQELRYDYRHPCHRAQVSRLGCMTQQQSRAVGQRRYAEQYSGAAILVLCLGLGAVLFFAGVQTYIPGPVWLLILLLCVAGLFVAGDPRRPWSWQLGAYVVSVLSGWMLVASLPPQSMGMLVVLLVVVAAVGSYVIPLWGTAVVVALNTALVLSVFLIHQWPLVDTVVSCIFYTIIQIAAVLSTYALYRESVLRAELEEKNLELQAVGVLLEESATTAERLRISRELHDAVGHQLTVLNLELEAAKHRAAAHDDAPQLSAHIDRAASVAKDLLAEVRATVGELRTSGPGDLRASLERLAAAVPSLEIHVEVEPAVSVDDQQAEALIRAAQEIITNTVKHSEAGELSLVLAAEGTEMVLTGTNDGLAPKSITPGHGLTGLRERVELLDGELNISSSPYFTVQVRLPVAAERPAADLLAQRTESQ</sequence>
<feature type="domain" description="Signal transduction histidine kinase subgroup 3 dimerisation and phosphoacceptor" evidence="5">
    <location>
        <begin position="235"/>
        <end position="302"/>
    </location>
</feature>
<organism evidence="6 7">
    <name type="scientific">Nesterenkonia alkaliphila</name>
    <dbReference type="NCBI Taxonomy" id="1463631"/>
    <lineage>
        <taxon>Bacteria</taxon>
        <taxon>Bacillati</taxon>
        <taxon>Actinomycetota</taxon>
        <taxon>Actinomycetes</taxon>
        <taxon>Micrococcales</taxon>
        <taxon>Micrococcaceae</taxon>
        <taxon>Nesterenkonia</taxon>
    </lineage>
</organism>
<evidence type="ECO:0000256" key="2">
    <source>
        <dbReference type="ARBA" id="ARBA00022777"/>
    </source>
</evidence>
<dbReference type="Pfam" id="PF07730">
    <property type="entry name" value="HisKA_3"/>
    <property type="match status" value="1"/>
</dbReference>
<gene>
    <name evidence="6" type="ORF">GNZ21_00155</name>
</gene>
<dbReference type="EMBL" id="WRPM01000003">
    <property type="protein sequence ID" value="MVT24786.1"/>
    <property type="molecule type" value="Genomic_DNA"/>
</dbReference>
<dbReference type="GO" id="GO:0000155">
    <property type="term" value="F:phosphorelay sensor kinase activity"/>
    <property type="evidence" value="ECO:0007669"/>
    <property type="project" value="InterPro"/>
</dbReference>
<feature type="transmembrane region" description="Helical" evidence="4">
    <location>
        <begin position="159"/>
        <end position="176"/>
    </location>
</feature>
<dbReference type="Gene3D" id="3.30.565.10">
    <property type="entry name" value="Histidine kinase-like ATPase, C-terminal domain"/>
    <property type="match status" value="1"/>
</dbReference>
<keyword evidence="1" id="KW-0808">Transferase</keyword>
<dbReference type="Gene3D" id="1.20.5.1930">
    <property type="match status" value="1"/>
</dbReference>
<dbReference type="GO" id="GO:0016020">
    <property type="term" value="C:membrane"/>
    <property type="evidence" value="ECO:0007669"/>
    <property type="project" value="InterPro"/>
</dbReference>
<dbReference type="GO" id="GO:0046983">
    <property type="term" value="F:protein dimerization activity"/>
    <property type="evidence" value="ECO:0007669"/>
    <property type="project" value="InterPro"/>
</dbReference>
<protein>
    <submittedName>
        <fullName evidence="6">Two-component sensor histidine kinase</fullName>
    </submittedName>
</protein>
<dbReference type="PANTHER" id="PTHR24421">
    <property type="entry name" value="NITRATE/NITRITE SENSOR PROTEIN NARX-RELATED"/>
    <property type="match status" value="1"/>
</dbReference>
<evidence type="ECO:0000259" key="5">
    <source>
        <dbReference type="Pfam" id="PF07730"/>
    </source>
</evidence>
<dbReference type="SUPFAM" id="SSF55874">
    <property type="entry name" value="ATPase domain of HSP90 chaperone/DNA topoisomerase II/histidine kinase"/>
    <property type="match status" value="1"/>
</dbReference>
<dbReference type="InterPro" id="IPR050482">
    <property type="entry name" value="Sensor_HK_TwoCompSys"/>
</dbReference>
<keyword evidence="4" id="KW-0472">Membrane</keyword>
<dbReference type="InterPro" id="IPR011712">
    <property type="entry name" value="Sig_transdc_His_kin_sub3_dim/P"/>
</dbReference>
<evidence type="ECO:0000313" key="6">
    <source>
        <dbReference type="EMBL" id="MVT24786.1"/>
    </source>
</evidence>
<name>A0A7K1UEJ1_9MICC</name>
<keyword evidence="7" id="KW-1185">Reference proteome</keyword>
<feature type="transmembrane region" description="Helical" evidence="4">
    <location>
        <begin position="84"/>
        <end position="101"/>
    </location>
</feature>
<accession>A0A7K1UEJ1</accession>
<feature type="transmembrane region" description="Helical" evidence="4">
    <location>
        <begin position="60"/>
        <end position="78"/>
    </location>
</feature>
<reference evidence="6 7" key="1">
    <citation type="submission" date="2019-12" db="EMBL/GenBank/DDBJ databases">
        <title>Nesterenkonia muleiensis sp. nov., a novel actinobacterium isolated from sap of Populus euphratica.</title>
        <authorList>
            <person name="Wang R."/>
        </authorList>
    </citation>
    <scope>NUCLEOTIDE SEQUENCE [LARGE SCALE GENOMIC DNA]</scope>
    <source>
        <strain evidence="6 7">F10</strain>
    </source>
</reference>
<keyword evidence="3" id="KW-0902">Two-component regulatory system</keyword>
<keyword evidence="4" id="KW-1133">Transmembrane helix</keyword>
<evidence type="ECO:0000256" key="1">
    <source>
        <dbReference type="ARBA" id="ARBA00022679"/>
    </source>
</evidence>